<feature type="region of interest" description="Disordered" evidence="1">
    <location>
        <begin position="180"/>
        <end position="314"/>
    </location>
</feature>
<evidence type="ECO:0000313" key="3">
    <source>
        <dbReference type="Proteomes" id="UP000639643"/>
    </source>
</evidence>
<protein>
    <submittedName>
        <fullName evidence="2">Mutator-like element</fullName>
    </submittedName>
</protein>
<dbReference type="OrthoDB" id="4846898at2759"/>
<evidence type="ECO:0000256" key="1">
    <source>
        <dbReference type="SAM" id="MobiDB-lite"/>
    </source>
</evidence>
<accession>A0A8H6JL08</accession>
<dbReference type="AlphaFoldDB" id="A0A8H6JL08"/>
<evidence type="ECO:0000313" key="2">
    <source>
        <dbReference type="EMBL" id="KAF6814641.1"/>
    </source>
</evidence>
<comment type="caution">
    <text evidence="2">The sequence shown here is derived from an EMBL/GenBank/DDBJ whole genome shotgun (WGS) entry which is preliminary data.</text>
</comment>
<sequence length="314" mass="35712">MPMRAQWARCFIRHYRNFGTRVTSGTEASNNNIKSYLLNGLSHLHRLVDVMQDMIQDQELSFTQACAADEVLSGREYMTTRSEYLGELRSMLSSKALGLITRQHRLAKSALPTSRNPRPDPLGNCTDDCSVSVEYGIPCYHKIYLKLVSLEVFTKWDVHPRWRLRESSSQDPYRRILDPKIATSLRGRPKNATQPVPARLAVQEDTQPSHTTGRQPAQQTSLGRRRGRPPGSRNRTTLATLTRETTTPASNQDTSLSQRQTRSQVSRLRAGRTTGVRMSGQQLQASIRRNKSQWELLSSSSEDDTRRRTRSSQK</sequence>
<proteinExistence type="predicted"/>
<gene>
    <name evidence="2" type="ORF">CMUS01_12596</name>
</gene>
<dbReference type="EMBL" id="WIGM01000722">
    <property type="protein sequence ID" value="KAF6814641.1"/>
    <property type="molecule type" value="Genomic_DNA"/>
</dbReference>
<reference evidence="2" key="1">
    <citation type="journal article" date="2020" name="Phytopathology">
        <title>Genome Sequence Resources of Colletotrichum truncatum, C. plurivorum, C. musicola, and C. sojae: Four Species Pathogenic to Soybean (Glycine max).</title>
        <authorList>
            <person name="Rogerio F."/>
            <person name="Boufleur T.R."/>
            <person name="Ciampi-Guillardi M."/>
            <person name="Sukno S.A."/>
            <person name="Thon M.R."/>
            <person name="Massola Junior N.S."/>
            <person name="Baroncelli R."/>
        </authorList>
    </citation>
    <scope>NUCLEOTIDE SEQUENCE</scope>
    <source>
        <strain evidence="2">LFN0074</strain>
    </source>
</reference>
<dbReference type="Proteomes" id="UP000639643">
    <property type="component" value="Unassembled WGS sequence"/>
</dbReference>
<feature type="compositionally biased region" description="Low complexity" evidence="1">
    <location>
        <begin position="229"/>
        <end position="247"/>
    </location>
</feature>
<organism evidence="2 3">
    <name type="scientific">Colletotrichum musicola</name>
    <dbReference type="NCBI Taxonomy" id="2175873"/>
    <lineage>
        <taxon>Eukaryota</taxon>
        <taxon>Fungi</taxon>
        <taxon>Dikarya</taxon>
        <taxon>Ascomycota</taxon>
        <taxon>Pezizomycotina</taxon>
        <taxon>Sordariomycetes</taxon>
        <taxon>Hypocreomycetidae</taxon>
        <taxon>Glomerellales</taxon>
        <taxon>Glomerellaceae</taxon>
        <taxon>Colletotrichum</taxon>
        <taxon>Colletotrichum orchidearum species complex</taxon>
    </lineage>
</organism>
<feature type="compositionally biased region" description="Polar residues" evidence="1">
    <location>
        <begin position="248"/>
        <end position="266"/>
    </location>
</feature>
<keyword evidence="3" id="KW-1185">Reference proteome</keyword>
<feature type="compositionally biased region" description="Polar residues" evidence="1">
    <location>
        <begin position="204"/>
        <end position="222"/>
    </location>
</feature>
<name>A0A8H6JL08_9PEZI</name>